<feature type="region of interest" description="Disordered" evidence="1">
    <location>
        <begin position="1"/>
        <end position="22"/>
    </location>
</feature>
<dbReference type="EMBL" id="MN740234">
    <property type="protein sequence ID" value="QHT95105.1"/>
    <property type="molecule type" value="Genomic_DNA"/>
</dbReference>
<protein>
    <submittedName>
        <fullName evidence="2">Uncharacterized protein</fullName>
    </submittedName>
</protein>
<dbReference type="AlphaFoldDB" id="A0A6C0IRH1"/>
<evidence type="ECO:0000256" key="1">
    <source>
        <dbReference type="SAM" id="MobiDB-lite"/>
    </source>
</evidence>
<name>A0A6C0IRH1_9ZZZZ</name>
<accession>A0A6C0IRH1</accession>
<feature type="compositionally biased region" description="Basic and acidic residues" evidence="1">
    <location>
        <begin position="10"/>
        <end position="22"/>
    </location>
</feature>
<reference evidence="2" key="1">
    <citation type="journal article" date="2020" name="Nature">
        <title>Giant virus diversity and host interactions through global metagenomics.</title>
        <authorList>
            <person name="Schulz F."/>
            <person name="Roux S."/>
            <person name="Paez-Espino D."/>
            <person name="Jungbluth S."/>
            <person name="Walsh D.A."/>
            <person name="Denef V.J."/>
            <person name="McMahon K.D."/>
            <person name="Konstantinidis K.T."/>
            <person name="Eloe-Fadrosh E.A."/>
            <person name="Kyrpides N.C."/>
            <person name="Woyke T."/>
        </authorList>
    </citation>
    <scope>NUCLEOTIDE SEQUENCE</scope>
    <source>
        <strain evidence="2">GVMAG-M-3300024261-37</strain>
    </source>
</reference>
<sequence length="252" mass="31005">MSSLVTAELGTKENPHPFSPKPKDRIKSNYYIYKNELRYWNGWEMVNKERLREYERNRRKTPRFREKRKEYQKSEKCKEYHREYRKTYNWRKKHPDKYEASKEKRRIPKEIKLKRSKERCEIQRKKSNERSKKKRDEQTLEQCIHYLVYHKKYDARVKKGRIKCEMTEELIMKLWEKQKGICALSGKEMNWKNNSLYKLSIDRINQDGNYVEGEIQLVCYMVNIMKNHFTEEAVIDVCEAIALYRGNFEFDE</sequence>
<dbReference type="Gene3D" id="3.30.40.220">
    <property type="match status" value="1"/>
</dbReference>
<proteinExistence type="predicted"/>
<organism evidence="2">
    <name type="scientific">viral metagenome</name>
    <dbReference type="NCBI Taxonomy" id="1070528"/>
    <lineage>
        <taxon>unclassified sequences</taxon>
        <taxon>metagenomes</taxon>
        <taxon>organismal metagenomes</taxon>
    </lineage>
</organism>
<evidence type="ECO:0000313" key="2">
    <source>
        <dbReference type="EMBL" id="QHT95105.1"/>
    </source>
</evidence>